<feature type="region of interest" description="Disordered" evidence="2">
    <location>
        <begin position="50"/>
        <end position="72"/>
    </location>
</feature>
<keyword evidence="4" id="KW-1185">Reference proteome</keyword>
<protein>
    <submittedName>
        <fullName evidence="3">Uncharacterized protein</fullName>
    </submittedName>
</protein>
<evidence type="ECO:0000256" key="2">
    <source>
        <dbReference type="SAM" id="MobiDB-lite"/>
    </source>
</evidence>
<feature type="coiled-coil region" evidence="1">
    <location>
        <begin position="21"/>
        <end position="48"/>
    </location>
</feature>
<keyword evidence="1" id="KW-0175">Coiled coil</keyword>
<comment type="caution">
    <text evidence="3">The sequence shown here is derived from an EMBL/GenBank/DDBJ whole genome shotgun (WGS) entry which is preliminary data.</text>
</comment>
<dbReference type="EMBL" id="JACHMM010000001">
    <property type="protein sequence ID" value="MBB5791781.1"/>
    <property type="molecule type" value="Genomic_DNA"/>
</dbReference>
<proteinExistence type="predicted"/>
<sequence length="72" mass="7769">MSTNTVQIDAADIIRRQAQAIADLTTQLIQLELTAEALRTQRDEALALAGNQQPTPLEDDLPRVQFGGVPVG</sequence>
<gene>
    <name evidence="3" type="ORF">HD601_006356</name>
</gene>
<evidence type="ECO:0000313" key="3">
    <source>
        <dbReference type="EMBL" id="MBB5791781.1"/>
    </source>
</evidence>
<accession>A0A7W9GY40</accession>
<dbReference type="AlphaFoldDB" id="A0A7W9GY40"/>
<name>A0A7W9GY40_9ACTN</name>
<organism evidence="3 4">
    <name type="scientific">Jiangella mangrovi</name>
    <dbReference type="NCBI Taxonomy" id="1524084"/>
    <lineage>
        <taxon>Bacteria</taxon>
        <taxon>Bacillati</taxon>
        <taxon>Actinomycetota</taxon>
        <taxon>Actinomycetes</taxon>
        <taxon>Jiangellales</taxon>
        <taxon>Jiangellaceae</taxon>
        <taxon>Jiangella</taxon>
    </lineage>
</organism>
<dbReference type="RefSeq" id="WP_184828823.1">
    <property type="nucleotide sequence ID" value="NZ_JACHMM010000001.1"/>
</dbReference>
<evidence type="ECO:0000256" key="1">
    <source>
        <dbReference type="SAM" id="Coils"/>
    </source>
</evidence>
<reference evidence="3 4" key="1">
    <citation type="submission" date="2020-08" db="EMBL/GenBank/DDBJ databases">
        <title>Sequencing the genomes of 1000 actinobacteria strains.</title>
        <authorList>
            <person name="Klenk H.-P."/>
        </authorList>
    </citation>
    <scope>NUCLEOTIDE SEQUENCE [LARGE SCALE GENOMIC DNA]</scope>
    <source>
        <strain evidence="3 4">DSM 102122</strain>
    </source>
</reference>
<dbReference type="Proteomes" id="UP000542813">
    <property type="component" value="Unassembled WGS sequence"/>
</dbReference>
<evidence type="ECO:0000313" key="4">
    <source>
        <dbReference type="Proteomes" id="UP000542813"/>
    </source>
</evidence>